<proteinExistence type="inferred from homology"/>
<feature type="domain" description="Squalene cyclase C-terminal" evidence="3">
    <location>
        <begin position="517"/>
        <end position="660"/>
    </location>
</feature>
<dbReference type="InterPro" id="IPR032697">
    <property type="entry name" value="SQ_cyclase_N"/>
</dbReference>
<dbReference type="GO" id="GO:0005811">
    <property type="term" value="C:lipid droplet"/>
    <property type="evidence" value="ECO:0007669"/>
    <property type="project" value="InterPro"/>
</dbReference>
<dbReference type="SUPFAM" id="SSF48239">
    <property type="entry name" value="Terpenoid cyclases/Protein prenyltransferases"/>
    <property type="match status" value="2"/>
</dbReference>
<feature type="non-terminal residue" evidence="5">
    <location>
        <position position="670"/>
    </location>
</feature>
<reference evidence="5" key="1">
    <citation type="submission" date="2022-12" db="EMBL/GenBank/DDBJ databases">
        <title>Draft genome assemblies for two species of Escallonia (Escalloniales).</title>
        <authorList>
            <person name="Chanderbali A."/>
            <person name="Dervinis C."/>
            <person name="Anghel I."/>
            <person name="Soltis D."/>
            <person name="Soltis P."/>
            <person name="Zapata F."/>
        </authorList>
    </citation>
    <scope>NUCLEOTIDE SEQUENCE</scope>
    <source>
        <strain evidence="5">UCBG92.1500</strain>
        <tissue evidence="5">Leaf</tissue>
    </source>
</reference>
<keyword evidence="6" id="KW-1185">Reference proteome</keyword>
<evidence type="ECO:0000259" key="3">
    <source>
        <dbReference type="Pfam" id="PF13243"/>
    </source>
</evidence>
<dbReference type="AlphaFoldDB" id="A0AA88RZ20"/>
<dbReference type="InterPro" id="IPR008930">
    <property type="entry name" value="Terpenoid_cyclase/PrenylTrfase"/>
</dbReference>
<keyword evidence="2" id="KW-0677">Repeat</keyword>
<dbReference type="GO" id="GO:0016104">
    <property type="term" value="P:triterpenoid biosynthetic process"/>
    <property type="evidence" value="ECO:0007669"/>
    <property type="project" value="InterPro"/>
</dbReference>
<protein>
    <recommendedName>
        <fullName evidence="7">Terpene cyclase/mutase family member</fullName>
    </recommendedName>
</protein>
<dbReference type="EMBL" id="JAVXUO010001587">
    <property type="protein sequence ID" value="KAK2980845.1"/>
    <property type="molecule type" value="Genomic_DNA"/>
</dbReference>
<comment type="caution">
    <text evidence="5">The sequence shown here is derived from an EMBL/GenBank/DDBJ whole genome shotgun (WGS) entry which is preliminary data.</text>
</comment>
<evidence type="ECO:0000313" key="5">
    <source>
        <dbReference type="EMBL" id="KAK2980845.1"/>
    </source>
</evidence>
<gene>
    <name evidence="5" type="ORF">RJ640_020497</name>
</gene>
<evidence type="ECO:0000313" key="6">
    <source>
        <dbReference type="Proteomes" id="UP001187471"/>
    </source>
</evidence>
<evidence type="ECO:0008006" key="7">
    <source>
        <dbReference type="Google" id="ProtNLM"/>
    </source>
</evidence>
<dbReference type="Gene3D" id="1.50.10.20">
    <property type="match status" value="2"/>
</dbReference>
<dbReference type="GO" id="GO:0016866">
    <property type="term" value="F:intramolecular transferase activity"/>
    <property type="evidence" value="ECO:0007669"/>
    <property type="project" value="InterPro"/>
</dbReference>
<name>A0AA88RZ20_9ASTE</name>
<dbReference type="Proteomes" id="UP001187471">
    <property type="component" value="Unassembled WGS sequence"/>
</dbReference>
<comment type="similarity">
    <text evidence="1">Belongs to the terpene cyclase/mutase family.</text>
</comment>
<evidence type="ECO:0000256" key="1">
    <source>
        <dbReference type="ARBA" id="ARBA00009755"/>
    </source>
</evidence>
<dbReference type="InterPro" id="IPR032696">
    <property type="entry name" value="SQ_cyclase_C"/>
</dbReference>
<dbReference type="PANTHER" id="PTHR11764:SF44">
    <property type="entry name" value="LANOSTEROL SYNTHASE"/>
    <property type="match status" value="1"/>
</dbReference>
<dbReference type="Pfam" id="PF13243">
    <property type="entry name" value="SQHop_cyclase_C"/>
    <property type="match status" value="1"/>
</dbReference>
<organism evidence="5 6">
    <name type="scientific">Escallonia rubra</name>
    <dbReference type="NCBI Taxonomy" id="112253"/>
    <lineage>
        <taxon>Eukaryota</taxon>
        <taxon>Viridiplantae</taxon>
        <taxon>Streptophyta</taxon>
        <taxon>Embryophyta</taxon>
        <taxon>Tracheophyta</taxon>
        <taxon>Spermatophyta</taxon>
        <taxon>Magnoliopsida</taxon>
        <taxon>eudicotyledons</taxon>
        <taxon>Gunneridae</taxon>
        <taxon>Pentapetalae</taxon>
        <taxon>asterids</taxon>
        <taxon>campanulids</taxon>
        <taxon>Escalloniales</taxon>
        <taxon>Escalloniaceae</taxon>
        <taxon>Escallonia</taxon>
    </lineage>
</organism>
<accession>A0AA88RZ20</accession>
<evidence type="ECO:0000256" key="2">
    <source>
        <dbReference type="ARBA" id="ARBA00022737"/>
    </source>
</evidence>
<dbReference type="Pfam" id="PF13249">
    <property type="entry name" value="SQHop_cyclase_N"/>
    <property type="match status" value="1"/>
</dbReference>
<dbReference type="PANTHER" id="PTHR11764">
    <property type="entry name" value="TERPENE CYCLASE/MUTASE FAMILY MEMBER"/>
    <property type="match status" value="1"/>
</dbReference>
<evidence type="ECO:0000259" key="4">
    <source>
        <dbReference type="Pfam" id="PF13249"/>
    </source>
</evidence>
<sequence length="670" mass="76912">AFKSKTKSGRQKIMWKLILSQGEDDPVESKNDHLGRQFWEFDPNLGTPEERAQVEKAREEFHNNRFHVKHSSDLLMRLQFEREHPGEMELPAQVKVGREEDISEEAVETTLRRALRYYSTLQAEDGHWPGDYAGPLFLLPGLVIGLSVIGALDTGLPENQQREICRYLYNHQNVDGGWGLHIEGCSTMFSTTLTYVTLRLLGQSMTSRDGALAKARKWILDHGGATYIPSWGKLWLSVSILEWLCQNCIHFAQKLKLKELQVHSTGAGRMWCHCRMVYLPMSYLYGKRFVGRINSTVLSLRRELYTHAYHEINWDIARNECAKEDLYYPHPLIQDMLWGGLNQYIEPLLMHWPFAKLREKALTTVMQHIHYEDENTKYICIGPVNKVHIFFQLHIYGHDLLEKEKHKSGYNGSQLWDVVFAVQAILETNLIDKSSLMLRRAHEYIKNSQDTADISAGSNSWYRHTSEGGWPFSTLDNGWVVSDCTAEGLKVKYLPNDYVISVQSVGDMVLISPWTRYGSWGVCYTYGTWFGIKGLVDSGRTYQNSNSIRKACDFLLSKQLDSGGWGESYLSCQDKMYKNIEGGKSHMVNTGWAMLTLIEAGQAKRDPTPLHRAAKVLINSQMKNGDFPQQEIMGVFNRNCMISYSAYRNIFPMWALGKYLNDVLIPSRDL</sequence>
<dbReference type="InterPro" id="IPR018333">
    <property type="entry name" value="Squalene_cyclase"/>
</dbReference>
<feature type="domain" description="Squalene cyclase N-terminal" evidence="4">
    <location>
        <begin position="112"/>
        <end position="399"/>
    </location>
</feature>